<dbReference type="Gene3D" id="3.40.50.150">
    <property type="entry name" value="Vaccinia Virus protein VP39"/>
    <property type="match status" value="1"/>
</dbReference>
<dbReference type="SUPFAM" id="SSF53335">
    <property type="entry name" value="S-adenosyl-L-methionine-dependent methyltransferases"/>
    <property type="match status" value="1"/>
</dbReference>
<gene>
    <name evidence="2" type="ORF">WMW72_27545</name>
</gene>
<proteinExistence type="predicted"/>
<dbReference type="Pfam" id="PF08241">
    <property type="entry name" value="Methyltransf_11"/>
    <property type="match status" value="1"/>
</dbReference>
<name>A0ABU9DS24_9BACL</name>
<sequence length="150" mass="17500">MHAERDASLDAVVCRDVVWTLPDPARAYAEWFRVLKPGGTLVVFDGDYLYKEPEGLLYRLWYALSWTLILLTEWRVRRRTSKDQPALGELPFVQVLRPEADETALRQAGFTIREIRRNFIPGYKWSLNYLKYGCQTGVRFMIIAKKELSA</sequence>
<reference evidence="2 3" key="1">
    <citation type="submission" date="2024-04" db="EMBL/GenBank/DDBJ databases">
        <title>draft genome sequnece of Paenibacillus filicis.</title>
        <authorList>
            <person name="Kim D.-U."/>
        </authorList>
    </citation>
    <scope>NUCLEOTIDE SEQUENCE [LARGE SCALE GENOMIC DNA]</scope>
    <source>
        <strain evidence="2 3">KACC14197</strain>
    </source>
</reference>
<organism evidence="2 3">
    <name type="scientific">Paenibacillus filicis</name>
    <dbReference type="NCBI Taxonomy" id="669464"/>
    <lineage>
        <taxon>Bacteria</taxon>
        <taxon>Bacillati</taxon>
        <taxon>Bacillota</taxon>
        <taxon>Bacilli</taxon>
        <taxon>Bacillales</taxon>
        <taxon>Paenibacillaceae</taxon>
        <taxon>Paenibacillus</taxon>
    </lineage>
</organism>
<keyword evidence="3" id="KW-1185">Reference proteome</keyword>
<dbReference type="InterPro" id="IPR013216">
    <property type="entry name" value="Methyltransf_11"/>
</dbReference>
<comment type="caution">
    <text evidence="2">The sequence shown here is derived from an EMBL/GenBank/DDBJ whole genome shotgun (WGS) entry which is preliminary data.</text>
</comment>
<dbReference type="EMBL" id="JBBPCC010000022">
    <property type="protein sequence ID" value="MEK8131666.1"/>
    <property type="molecule type" value="Genomic_DNA"/>
</dbReference>
<dbReference type="InterPro" id="IPR029063">
    <property type="entry name" value="SAM-dependent_MTases_sf"/>
</dbReference>
<dbReference type="GO" id="GO:0032259">
    <property type="term" value="P:methylation"/>
    <property type="evidence" value="ECO:0007669"/>
    <property type="project" value="UniProtKB-KW"/>
</dbReference>
<dbReference type="Proteomes" id="UP001469365">
    <property type="component" value="Unassembled WGS sequence"/>
</dbReference>
<evidence type="ECO:0000313" key="3">
    <source>
        <dbReference type="Proteomes" id="UP001469365"/>
    </source>
</evidence>
<keyword evidence="2" id="KW-0489">Methyltransferase</keyword>
<dbReference type="GO" id="GO:0008168">
    <property type="term" value="F:methyltransferase activity"/>
    <property type="evidence" value="ECO:0007669"/>
    <property type="project" value="UniProtKB-KW"/>
</dbReference>
<protein>
    <submittedName>
        <fullName evidence="2">Methyltransferase domain-containing protein</fullName>
    </submittedName>
</protein>
<evidence type="ECO:0000313" key="2">
    <source>
        <dbReference type="EMBL" id="MEK8131666.1"/>
    </source>
</evidence>
<keyword evidence="2" id="KW-0808">Transferase</keyword>
<accession>A0ABU9DS24</accession>
<dbReference type="CDD" id="cd02440">
    <property type="entry name" value="AdoMet_MTases"/>
    <property type="match status" value="1"/>
</dbReference>
<dbReference type="RefSeq" id="WP_341418797.1">
    <property type="nucleotide sequence ID" value="NZ_JBBPCC010000022.1"/>
</dbReference>
<feature type="domain" description="Methyltransferase type 11" evidence="1">
    <location>
        <begin position="5"/>
        <end position="43"/>
    </location>
</feature>
<evidence type="ECO:0000259" key="1">
    <source>
        <dbReference type="Pfam" id="PF08241"/>
    </source>
</evidence>